<dbReference type="GO" id="GO:0046872">
    <property type="term" value="F:metal ion binding"/>
    <property type="evidence" value="ECO:0007669"/>
    <property type="project" value="UniProtKB-UniRule"/>
</dbReference>
<evidence type="ECO:0000256" key="9">
    <source>
        <dbReference type="PROSITE-ProRule" id="PRU01356"/>
    </source>
</evidence>
<comment type="similarity">
    <text evidence="3">Belongs to the RBT5 family.</text>
</comment>
<comment type="caution">
    <text evidence="9">Lacks conserved residue(s) required for the propagation of feature annotation.</text>
</comment>
<dbReference type="GO" id="GO:0005576">
    <property type="term" value="C:extracellular region"/>
    <property type="evidence" value="ECO:0007669"/>
    <property type="project" value="UniProtKB-SubCell"/>
</dbReference>
<dbReference type="AlphaFoldDB" id="A0A179I4D7"/>
<dbReference type="OrthoDB" id="4870429at2759"/>
<comment type="caution">
    <text evidence="13">The sequence shown here is derived from an EMBL/GenBank/DDBJ whole genome shotgun (WGS) entry which is preliminary data.</text>
</comment>
<dbReference type="OMA" id="CAIPCFV"/>
<sequence>MKGAIVLAAAGLVAAQLPDISQVPQCAITCLLPALTSTGCSLTDLSCACKAENQEKIRSQATPCLEKGCSKEDLQKALDAANSLCGGNVSGIASGSTSATSTGASSASSSAASTPATTASSSLTGVMPPVTSADTVV</sequence>
<name>A0A179I4D7_CORDF</name>
<dbReference type="Proteomes" id="UP000243081">
    <property type="component" value="Unassembled WGS sequence"/>
</dbReference>
<evidence type="ECO:0000256" key="1">
    <source>
        <dbReference type="ARBA" id="ARBA00004589"/>
    </source>
</evidence>
<evidence type="ECO:0000256" key="6">
    <source>
        <dbReference type="ARBA" id="ARBA00022729"/>
    </source>
</evidence>
<keyword evidence="14" id="KW-1185">Reference proteome</keyword>
<protein>
    <recommendedName>
        <fullName evidence="12">CFEM domain-containing protein</fullName>
    </recommendedName>
</protein>
<evidence type="ECO:0000256" key="8">
    <source>
        <dbReference type="ARBA" id="ARBA00023288"/>
    </source>
</evidence>
<evidence type="ECO:0000259" key="12">
    <source>
        <dbReference type="PROSITE" id="PS52012"/>
    </source>
</evidence>
<feature type="region of interest" description="Disordered" evidence="10">
    <location>
        <begin position="94"/>
        <end position="137"/>
    </location>
</feature>
<evidence type="ECO:0000256" key="4">
    <source>
        <dbReference type="ARBA" id="ARBA00022525"/>
    </source>
</evidence>
<evidence type="ECO:0000256" key="11">
    <source>
        <dbReference type="SAM" id="SignalP"/>
    </source>
</evidence>
<keyword evidence="9" id="KW-0349">Heme</keyword>
<dbReference type="GO" id="GO:0098552">
    <property type="term" value="C:side of membrane"/>
    <property type="evidence" value="ECO:0007669"/>
    <property type="project" value="UniProtKB-KW"/>
</dbReference>
<keyword evidence="9" id="KW-0479">Metal-binding</keyword>
<evidence type="ECO:0000256" key="3">
    <source>
        <dbReference type="ARBA" id="ARBA00010031"/>
    </source>
</evidence>
<dbReference type="EMBL" id="LUKN01004197">
    <property type="protein sequence ID" value="OAQ96393.1"/>
    <property type="molecule type" value="Genomic_DNA"/>
</dbReference>
<dbReference type="InterPro" id="IPR008427">
    <property type="entry name" value="Extracellular_membr_CFEM_dom"/>
</dbReference>
<dbReference type="SMART" id="SM00747">
    <property type="entry name" value="CFEM"/>
    <property type="match status" value="1"/>
</dbReference>
<keyword evidence="5" id="KW-0336">GPI-anchor</keyword>
<reference evidence="13 14" key="1">
    <citation type="submission" date="2016-03" db="EMBL/GenBank/DDBJ databases">
        <title>Fine-scale spatial genetic structure of a fungal parasite of coffee scale insects.</title>
        <authorList>
            <person name="Jackson D."/>
            <person name="Zemenick K.A."/>
            <person name="Malloure B."/>
            <person name="Quandt C.A."/>
            <person name="James T.Y."/>
        </authorList>
    </citation>
    <scope>NUCLEOTIDE SEQUENCE [LARGE SCALE GENOMIC DNA]</scope>
    <source>
        <strain evidence="13 14">UM487</strain>
    </source>
</reference>
<dbReference type="Pfam" id="PF05730">
    <property type="entry name" value="CFEM"/>
    <property type="match status" value="1"/>
</dbReference>
<evidence type="ECO:0000313" key="14">
    <source>
        <dbReference type="Proteomes" id="UP000243081"/>
    </source>
</evidence>
<feature type="disulfide bond" evidence="9">
    <location>
        <begin position="40"/>
        <end position="47"/>
    </location>
</feature>
<evidence type="ECO:0000256" key="7">
    <source>
        <dbReference type="ARBA" id="ARBA00023157"/>
    </source>
</evidence>
<comment type="subcellular location">
    <subcellularLocation>
        <location evidence="1">Membrane</location>
        <topology evidence="1">Lipid-anchor</topology>
        <topology evidence="1">GPI-anchor</topology>
    </subcellularLocation>
    <subcellularLocation>
        <location evidence="2">Secreted</location>
    </subcellularLocation>
</comment>
<accession>A0A179I4D7</accession>
<evidence type="ECO:0000256" key="5">
    <source>
        <dbReference type="ARBA" id="ARBA00022622"/>
    </source>
</evidence>
<proteinExistence type="inferred from homology"/>
<keyword evidence="8" id="KW-0449">Lipoprotein</keyword>
<feature type="compositionally biased region" description="Low complexity" evidence="10">
    <location>
        <begin position="94"/>
        <end position="125"/>
    </location>
</feature>
<evidence type="ECO:0000256" key="2">
    <source>
        <dbReference type="ARBA" id="ARBA00004613"/>
    </source>
</evidence>
<keyword evidence="7 9" id="KW-1015">Disulfide bond</keyword>
<keyword evidence="6 11" id="KW-0732">Signal</keyword>
<feature type="signal peptide" evidence="11">
    <location>
        <begin position="1"/>
        <end position="15"/>
    </location>
</feature>
<feature type="chain" id="PRO_5012136265" description="CFEM domain-containing protein" evidence="11">
    <location>
        <begin position="16"/>
        <end position="137"/>
    </location>
</feature>
<dbReference type="PROSITE" id="PS52012">
    <property type="entry name" value="CFEM"/>
    <property type="match status" value="1"/>
</dbReference>
<evidence type="ECO:0000313" key="13">
    <source>
        <dbReference type="EMBL" id="OAQ96393.1"/>
    </source>
</evidence>
<gene>
    <name evidence="13" type="ORF">LLEC1_04245</name>
</gene>
<evidence type="ECO:0000256" key="10">
    <source>
        <dbReference type="SAM" id="MobiDB-lite"/>
    </source>
</evidence>
<keyword evidence="4" id="KW-0964">Secreted</keyword>
<feature type="domain" description="CFEM" evidence="12">
    <location>
        <begin position="1"/>
        <end position="112"/>
    </location>
</feature>
<keyword evidence="5" id="KW-0472">Membrane</keyword>
<keyword evidence="5" id="KW-0325">Glycoprotein</keyword>
<keyword evidence="9" id="KW-0408">Iron</keyword>
<feature type="binding site" description="axial binding residue" evidence="9">
    <location>
        <position position="44"/>
    </location>
    <ligand>
        <name>heme</name>
        <dbReference type="ChEBI" id="CHEBI:30413"/>
    </ligand>
    <ligandPart>
        <name>Fe</name>
        <dbReference type="ChEBI" id="CHEBI:18248"/>
    </ligandPart>
</feature>
<organism evidence="13 14">
    <name type="scientific">Cordyceps confragosa</name>
    <name type="common">Lecanicillium lecanii</name>
    <dbReference type="NCBI Taxonomy" id="2714763"/>
    <lineage>
        <taxon>Eukaryota</taxon>
        <taxon>Fungi</taxon>
        <taxon>Dikarya</taxon>
        <taxon>Ascomycota</taxon>
        <taxon>Pezizomycotina</taxon>
        <taxon>Sordariomycetes</taxon>
        <taxon>Hypocreomycetidae</taxon>
        <taxon>Hypocreales</taxon>
        <taxon>Cordycipitaceae</taxon>
        <taxon>Akanthomyces</taxon>
    </lineage>
</organism>